<dbReference type="InterPro" id="IPR055367">
    <property type="entry name" value="WH4_Lhr"/>
</dbReference>
<evidence type="ECO:0000256" key="1">
    <source>
        <dbReference type="ARBA" id="ARBA00022741"/>
    </source>
</evidence>
<dbReference type="Pfam" id="PF23234">
    <property type="entry name" value="WHD_4th_Lhr"/>
    <property type="match status" value="1"/>
</dbReference>
<evidence type="ECO:0000256" key="2">
    <source>
        <dbReference type="ARBA" id="ARBA00022763"/>
    </source>
</evidence>
<dbReference type="GO" id="GO:0004386">
    <property type="term" value="F:helicase activity"/>
    <property type="evidence" value="ECO:0007669"/>
    <property type="project" value="UniProtKB-KW"/>
</dbReference>
<accession>A0ABY4KT18</accession>
<dbReference type="Pfam" id="PF23235">
    <property type="entry name" value="WHD_3rd_Lhr"/>
    <property type="match status" value="1"/>
</dbReference>
<dbReference type="SMART" id="SM00487">
    <property type="entry name" value="DEXDc"/>
    <property type="match status" value="1"/>
</dbReference>
<feature type="domain" description="Helicase ATP-binding" evidence="9">
    <location>
        <begin position="36"/>
        <end position="212"/>
    </location>
</feature>
<dbReference type="InterPro" id="IPR055368">
    <property type="entry name" value="WH3_Lhr"/>
</dbReference>
<dbReference type="Pfam" id="PF00271">
    <property type="entry name" value="Helicase_C"/>
    <property type="match status" value="1"/>
</dbReference>
<dbReference type="Pfam" id="PF19306">
    <property type="entry name" value="WHD_Lhr"/>
    <property type="match status" value="1"/>
</dbReference>
<evidence type="ECO:0000259" key="9">
    <source>
        <dbReference type="PROSITE" id="PS51192"/>
    </source>
</evidence>
<keyword evidence="4 11" id="KW-0347">Helicase</keyword>
<dbReference type="PROSITE" id="PS51194">
    <property type="entry name" value="HELICASE_CTER"/>
    <property type="match status" value="1"/>
</dbReference>
<dbReference type="InterPro" id="IPR001650">
    <property type="entry name" value="Helicase_C-like"/>
</dbReference>
<organism evidence="11 12">
    <name type="scientific">Pseudomonas knackmussii</name>
    <dbReference type="NCBI Taxonomy" id="65741"/>
    <lineage>
        <taxon>Bacteria</taxon>
        <taxon>Pseudomonadati</taxon>
        <taxon>Pseudomonadota</taxon>
        <taxon>Gammaproteobacteria</taxon>
        <taxon>Pseudomonadales</taxon>
        <taxon>Pseudomonadaceae</taxon>
        <taxon>Pseudomonas</taxon>
    </lineage>
</organism>
<gene>
    <name evidence="11" type="ORF">M0M42_05380</name>
</gene>
<keyword evidence="2" id="KW-0227">DNA damage</keyword>
<dbReference type="Proteomes" id="UP000831189">
    <property type="component" value="Chromosome"/>
</dbReference>
<feature type="domain" description="Helicase C-terminal" evidence="10">
    <location>
        <begin position="263"/>
        <end position="414"/>
    </location>
</feature>
<keyword evidence="8" id="KW-0413">Isomerase</keyword>
<dbReference type="InterPro" id="IPR013701">
    <property type="entry name" value="Lhr-like_DEAD/DEAH_assoc"/>
</dbReference>
<evidence type="ECO:0000256" key="6">
    <source>
        <dbReference type="ARBA" id="ARBA00023125"/>
    </source>
</evidence>
<dbReference type="SUPFAM" id="SSF52540">
    <property type="entry name" value="P-loop containing nucleoside triphosphate hydrolases"/>
    <property type="match status" value="1"/>
</dbReference>
<dbReference type="PROSITE" id="PS51192">
    <property type="entry name" value="HELICASE_ATP_BIND_1"/>
    <property type="match status" value="1"/>
</dbReference>
<dbReference type="Pfam" id="PF08494">
    <property type="entry name" value="DEAD_assoc"/>
    <property type="match status" value="1"/>
</dbReference>
<evidence type="ECO:0000256" key="3">
    <source>
        <dbReference type="ARBA" id="ARBA00022801"/>
    </source>
</evidence>
<evidence type="ECO:0000256" key="4">
    <source>
        <dbReference type="ARBA" id="ARBA00022806"/>
    </source>
</evidence>
<name>A0ABY4KT18_9PSED</name>
<keyword evidence="7" id="KW-0234">DNA repair</keyword>
<dbReference type="Gene3D" id="3.40.50.300">
    <property type="entry name" value="P-loop containing nucleotide triphosphate hydrolases"/>
    <property type="match status" value="2"/>
</dbReference>
<dbReference type="CDD" id="cd18796">
    <property type="entry name" value="SF2_C_LHR"/>
    <property type="match status" value="1"/>
</dbReference>
<keyword evidence="12" id="KW-1185">Reference proteome</keyword>
<dbReference type="InterPro" id="IPR027417">
    <property type="entry name" value="P-loop_NTPase"/>
</dbReference>
<reference evidence="11 12" key="1">
    <citation type="submission" date="2022-04" db="EMBL/GenBank/DDBJ databases">
        <title>Pseudomonas knackmussii B09-2.</title>
        <authorList>
            <person name="Deng Y."/>
        </authorList>
    </citation>
    <scope>NUCLEOTIDE SEQUENCE [LARGE SCALE GENOMIC DNA]</scope>
    <source>
        <strain evidence="11 12">B09-2</strain>
    </source>
</reference>
<sequence>MTDSLVHDALAAFHPAVASWFGRSFPAPTPAQARAWPLIRAGQSTLVAAPTGSGKTLTAFLAAIDQLVQQGLADGGLADRTSVLYVSPLKALSNDIHVNLEQPLAGISAELQGLGLPALEIRTAVRTGDTPQAERAAMRKRVPHILVTTPESLYVLLGSDSGRQMLAGVRSVIVDEIHAIAGNKRGSHLALSLERLEVLCAGPLVRVGLSATQKPIEAVADFLVGAGRRCEIVDVGHGRARDLALEVPPVPLEAVMSNDVWELVYDRLAALAGEHRTTLVFVNTRRMAERAARHLSERLGNAVVAAHHGSLAREQRLDAEQRLKRGELRLLVATASLELGIDIGDVELVCQLGSPRSISAFLQRVGRAGHQVGGVSKGRLFPSSRDDLIECAALLDSVRRGELDTLIIPVAPLDVLAQQIVAEVSCQEWQEMALLELIRRAMPYAQLSETDYQALLAMLAEGYTTRHGARGAYLHRDLVNRSLRGRRGGRLTALTSGGTIADNSDYSVLLEPQGFNIGTVNEDFAVESLAGDVFQLGNTSYRIIKIESGRVRVEDAQGMPPNIPFWLGEAPGRSDELSAAVARLRGEVDERLTEAEARRSELARKPDAAEVSPFASKLAPIGAEGGDASDGSSRLQTAIDWLTGTLGLPDAAARQIVEYLARARSALGALPTQQRLVMERFFDESGGTQLVIHSPYGSRINRAWGLALRKRFCRTFNFELQAAATEDAIILSLSTSHSFPLDEVWRYLRSNSAEAVLIQALLDAPLFGVRWRWNAITALALPRMAGGRKVAPQLQRMKSEDLLASVFPDQVACLENIVGEREVPDHPLVAQTLDDCLHEAMDSRGWLALLQRIESGEIALFARDLPAPSPLAMEVLVARPYAFLDDAPLEERRTQAVLNRRWADPESGDDLGALDVAAIEAVRAEAWPQVRNPDELHEALMGLGCIADDEAKAERDWPAWLAELARGGRATRLQVANERALWLPLERLALGHAIYPAAPGEPALTLLSGFDEVPAEDDAVVELVRARLTAFGPFPVSLIARPLALPASTVALALTRLESEGYVLRGRFTSGASEDEWCERHLLARIHRYTVKRLRREIEPVERADFMRFLFDWQHLSETTRMEGRDALGTIVEQLEGFQAAAGAWESELLPARLKDYGGTWLDELCRSGRIVWTRLAGRIKASSGPVRGTPIVLLPRRQLTAWYALASDAPQPELSSRAQRVLETLQAQGALFFDELQQDARLLRSELEDALGELVAVGLVNADSFAGLRALLAPAAKRSRSSRQSRGGAFIGGMADAGRWALVRKGTPAPVETSVRRPALDPEALEHIAMTLLRRYGVVFWRLLVREADWLPPWRDLLRVYHRLEARGEIRGGRFVAGVPGEQFALPEAVGLLREVRKRAADGEMIAISAVDPLNQVGTLLPGERVPAVAGNRILYRDGVPLALLIAGKPELLAELDEDDQRRARQLLAVGRR</sequence>
<keyword evidence="6" id="KW-0238">DNA-binding</keyword>
<evidence type="ECO:0000259" key="10">
    <source>
        <dbReference type="PROSITE" id="PS51194"/>
    </source>
</evidence>
<evidence type="ECO:0000256" key="8">
    <source>
        <dbReference type="ARBA" id="ARBA00023235"/>
    </source>
</evidence>
<evidence type="ECO:0000313" key="11">
    <source>
        <dbReference type="EMBL" id="UPQ83839.1"/>
    </source>
</evidence>
<dbReference type="InterPro" id="IPR045628">
    <property type="entry name" value="Lhr_WH_dom"/>
</dbReference>
<dbReference type="PANTHER" id="PTHR47962">
    <property type="entry name" value="ATP-DEPENDENT HELICASE LHR-RELATED-RELATED"/>
    <property type="match status" value="1"/>
</dbReference>
<dbReference type="PANTHER" id="PTHR47962:SF5">
    <property type="entry name" value="ATP-DEPENDENT HELICASE LHR-RELATED"/>
    <property type="match status" value="1"/>
</dbReference>
<evidence type="ECO:0000313" key="12">
    <source>
        <dbReference type="Proteomes" id="UP000831189"/>
    </source>
</evidence>
<evidence type="ECO:0000256" key="7">
    <source>
        <dbReference type="ARBA" id="ARBA00023204"/>
    </source>
</evidence>
<keyword evidence="5" id="KW-0067">ATP-binding</keyword>
<dbReference type="InterPro" id="IPR011545">
    <property type="entry name" value="DEAD/DEAH_box_helicase_dom"/>
</dbReference>
<dbReference type="InterPro" id="IPR014001">
    <property type="entry name" value="Helicase_ATP-bd"/>
</dbReference>
<proteinExistence type="predicted"/>
<dbReference type="SMART" id="SM00490">
    <property type="entry name" value="HELICc"/>
    <property type="match status" value="1"/>
</dbReference>
<dbReference type="CDD" id="cd17922">
    <property type="entry name" value="DEXHc_LHR-like"/>
    <property type="match status" value="1"/>
</dbReference>
<keyword evidence="1" id="KW-0547">Nucleotide-binding</keyword>
<dbReference type="Pfam" id="PF00270">
    <property type="entry name" value="DEAD"/>
    <property type="match status" value="1"/>
</dbReference>
<dbReference type="InterPro" id="IPR052511">
    <property type="entry name" value="ATP-dep_Helicase"/>
</dbReference>
<keyword evidence="3" id="KW-0378">Hydrolase</keyword>
<protein>
    <submittedName>
        <fullName evidence="11">DEAD/DEAH box helicase</fullName>
    </submittedName>
</protein>
<dbReference type="EMBL" id="CP096208">
    <property type="protein sequence ID" value="UPQ83839.1"/>
    <property type="molecule type" value="Genomic_DNA"/>
</dbReference>
<evidence type="ECO:0000256" key="5">
    <source>
        <dbReference type="ARBA" id="ARBA00022840"/>
    </source>
</evidence>